<name>A0ABP0KFN5_9DINO</name>
<reference evidence="1 2" key="1">
    <citation type="submission" date="2024-02" db="EMBL/GenBank/DDBJ databases">
        <authorList>
            <person name="Chen Y."/>
            <person name="Shah S."/>
            <person name="Dougan E. K."/>
            <person name="Thang M."/>
            <person name="Chan C."/>
        </authorList>
    </citation>
    <scope>NUCLEOTIDE SEQUENCE [LARGE SCALE GENOMIC DNA]</scope>
</reference>
<dbReference type="Proteomes" id="UP001642484">
    <property type="component" value="Unassembled WGS sequence"/>
</dbReference>
<sequence>MASVLMEMICGTPIPAEHPVDVAPFEGTLTHEEDSGKPASAASSFPNPRRGGRLGQRRGRVQTNSGEPLRQDLVHSVKSLWKWMAWTDGRTIPSFRTESHIFLP</sequence>
<evidence type="ECO:0000313" key="1">
    <source>
        <dbReference type="EMBL" id="CAK9025038.1"/>
    </source>
</evidence>
<gene>
    <name evidence="1" type="ORF">CCMP2556_LOCUS15867</name>
</gene>
<accession>A0ABP0KFN5</accession>
<dbReference type="EMBL" id="CAXAMN010008424">
    <property type="protein sequence ID" value="CAK9025038.1"/>
    <property type="molecule type" value="Genomic_DNA"/>
</dbReference>
<proteinExistence type="predicted"/>
<protein>
    <submittedName>
        <fullName evidence="1">Uncharacterized protein</fullName>
    </submittedName>
</protein>
<comment type="caution">
    <text evidence="1">The sequence shown here is derived from an EMBL/GenBank/DDBJ whole genome shotgun (WGS) entry which is preliminary data.</text>
</comment>
<organism evidence="1 2">
    <name type="scientific">Durusdinium trenchii</name>
    <dbReference type="NCBI Taxonomy" id="1381693"/>
    <lineage>
        <taxon>Eukaryota</taxon>
        <taxon>Sar</taxon>
        <taxon>Alveolata</taxon>
        <taxon>Dinophyceae</taxon>
        <taxon>Suessiales</taxon>
        <taxon>Symbiodiniaceae</taxon>
        <taxon>Durusdinium</taxon>
    </lineage>
</organism>
<evidence type="ECO:0000313" key="2">
    <source>
        <dbReference type="Proteomes" id="UP001642484"/>
    </source>
</evidence>
<keyword evidence="2" id="KW-1185">Reference proteome</keyword>